<comment type="caution">
    <text evidence="11">The sequence shown here is derived from an EMBL/GenBank/DDBJ whole genome shotgun (WGS) entry which is preliminary data.</text>
</comment>
<dbReference type="GO" id="GO:0006744">
    <property type="term" value="P:ubiquinone biosynthetic process"/>
    <property type="evidence" value="ECO:0007669"/>
    <property type="project" value="UniProtKB-UniRule"/>
</dbReference>
<dbReference type="GO" id="GO:0005743">
    <property type="term" value="C:mitochondrial inner membrane"/>
    <property type="evidence" value="ECO:0007669"/>
    <property type="project" value="TreeGrafter"/>
</dbReference>
<evidence type="ECO:0000256" key="7">
    <source>
        <dbReference type="ARBA" id="ARBA00023128"/>
    </source>
</evidence>
<dbReference type="InterPro" id="IPR012762">
    <property type="entry name" value="Ubiq_biosynth_COQ9"/>
</dbReference>
<dbReference type="AlphaFoldDB" id="A0AAD9PA23"/>
<accession>A0AAD9PA23</accession>
<dbReference type="GO" id="GO:0008289">
    <property type="term" value="F:lipid binding"/>
    <property type="evidence" value="ECO:0007669"/>
    <property type="project" value="UniProtKB-UniRule"/>
</dbReference>
<dbReference type="NCBIfam" id="TIGR02396">
    <property type="entry name" value="diverge_rpsU"/>
    <property type="match status" value="1"/>
</dbReference>
<dbReference type="Gene3D" id="1.10.357.10">
    <property type="entry name" value="Tetracycline Repressor, domain 2"/>
    <property type="match status" value="1"/>
</dbReference>
<keyword evidence="12" id="KW-1185">Reference proteome</keyword>
<sequence length="238" mass="26796">MFPVVPRGSEEDREDQVRERVLQSALNFVPQHGWSRNALIAGAEIEGLPSVAHGMFPRGGIELVLYFYASSNQKLADMLAAETRLSQDGRMQKKSTELFIRDALETRLRMLIPYLSKWPQAMGLMSLPWNAPEALENLKTVVNDIWFYAGDTSVDLNWYSKRVSVAGVYKSSELFMLQDSSDDFRETWSFMQRRINNVMKLGDLAGQMQPGSIDGVGTFMSGAIEIVSYILSLVPPSF</sequence>
<gene>
    <name evidence="11" type="ORF">NP493_65g05002</name>
</gene>
<protein>
    <recommendedName>
        <fullName evidence="8">Ubiquinone biosynthesis protein</fullName>
    </recommendedName>
</protein>
<dbReference type="Pfam" id="PF21392">
    <property type="entry name" value="COQ9_N"/>
    <property type="match status" value="1"/>
</dbReference>
<dbReference type="InterPro" id="IPR048674">
    <property type="entry name" value="COQ9_HTH"/>
</dbReference>
<keyword evidence="4 8" id="KW-0831">Ubiquinone biosynthesis</keyword>
<organism evidence="11 12">
    <name type="scientific">Ridgeia piscesae</name>
    <name type="common">Tubeworm</name>
    <dbReference type="NCBI Taxonomy" id="27915"/>
    <lineage>
        <taxon>Eukaryota</taxon>
        <taxon>Metazoa</taxon>
        <taxon>Spiralia</taxon>
        <taxon>Lophotrochozoa</taxon>
        <taxon>Annelida</taxon>
        <taxon>Polychaeta</taxon>
        <taxon>Sedentaria</taxon>
        <taxon>Canalipalpata</taxon>
        <taxon>Sabellida</taxon>
        <taxon>Siboglinidae</taxon>
        <taxon>Ridgeia</taxon>
    </lineage>
</organism>
<evidence type="ECO:0000256" key="1">
    <source>
        <dbReference type="ARBA" id="ARBA00004173"/>
    </source>
</evidence>
<keyword evidence="7 8" id="KW-0496">Mitochondrion</keyword>
<evidence type="ECO:0000256" key="6">
    <source>
        <dbReference type="ARBA" id="ARBA00023121"/>
    </source>
</evidence>
<comment type="similarity">
    <text evidence="3 8">Belongs to the COQ9 family.</text>
</comment>
<comment type="subcellular location">
    <subcellularLocation>
        <location evidence="1 8">Mitochondrion</location>
    </subcellularLocation>
</comment>
<dbReference type="EMBL" id="JAODUO010000065">
    <property type="protein sequence ID" value="KAK2190903.1"/>
    <property type="molecule type" value="Genomic_DNA"/>
</dbReference>
<evidence type="ECO:0000313" key="12">
    <source>
        <dbReference type="Proteomes" id="UP001209878"/>
    </source>
</evidence>
<dbReference type="FunFam" id="1.10.357.10:FF:000004">
    <property type="entry name" value="Ubiquinone biosynthesis protein COQ9, mitochondrial"/>
    <property type="match status" value="1"/>
</dbReference>
<evidence type="ECO:0000256" key="3">
    <source>
        <dbReference type="ARBA" id="ARBA00010766"/>
    </source>
</evidence>
<evidence type="ECO:0000259" key="10">
    <source>
        <dbReference type="Pfam" id="PF21392"/>
    </source>
</evidence>
<evidence type="ECO:0000259" key="9">
    <source>
        <dbReference type="Pfam" id="PF08511"/>
    </source>
</evidence>
<feature type="domain" description="Ubiquinone biosynthesis protein COQ9 HTH" evidence="10">
    <location>
        <begin position="14"/>
        <end position="44"/>
    </location>
</feature>
<comment type="function">
    <text evidence="8">Membrane-associated protein that warps the membrane surface to access and bind aromatic isoprenes with high specificity, including ubiquinone (CoQ) isoprene intermediates and presents them directly to Coq7, therefore facilitating the Coq7-mediated hydroxylase step. Participates in the biosynthesis of coenzyme Q, also named ubiquinone, an essential lipid-soluble electron transporter for aerobic cellular respiration.</text>
</comment>
<dbReference type="InterPro" id="IPR013718">
    <property type="entry name" value="COQ9_C"/>
</dbReference>
<dbReference type="PANTHER" id="PTHR21427">
    <property type="entry name" value="UBIQUINONE BIOSYNTHESIS PROTEIN COQ9, MITOCHONDRIAL"/>
    <property type="match status" value="1"/>
</dbReference>
<name>A0AAD9PA23_RIDPI</name>
<evidence type="ECO:0000256" key="8">
    <source>
        <dbReference type="RuleBase" id="RU366063"/>
    </source>
</evidence>
<keyword evidence="5" id="KW-0809">Transit peptide</keyword>
<proteinExistence type="inferred from homology"/>
<evidence type="ECO:0000256" key="5">
    <source>
        <dbReference type="ARBA" id="ARBA00022946"/>
    </source>
</evidence>
<feature type="domain" description="COQ9 C-terminal" evidence="9">
    <location>
        <begin position="131"/>
        <end position="202"/>
    </location>
</feature>
<comment type="pathway">
    <text evidence="2 8">Cofactor biosynthesis; ubiquinone biosynthesis.</text>
</comment>
<evidence type="ECO:0000313" key="11">
    <source>
        <dbReference type="EMBL" id="KAK2190903.1"/>
    </source>
</evidence>
<dbReference type="Proteomes" id="UP001209878">
    <property type="component" value="Unassembled WGS sequence"/>
</dbReference>
<reference evidence="11" key="1">
    <citation type="journal article" date="2023" name="Mol. Biol. Evol.">
        <title>Third-Generation Sequencing Reveals the Adaptive Role of the Epigenome in Three Deep-Sea Polychaetes.</title>
        <authorList>
            <person name="Perez M."/>
            <person name="Aroh O."/>
            <person name="Sun Y."/>
            <person name="Lan Y."/>
            <person name="Juniper S.K."/>
            <person name="Young C.R."/>
            <person name="Angers B."/>
            <person name="Qian P.Y."/>
        </authorList>
    </citation>
    <scope>NUCLEOTIDE SEQUENCE</scope>
    <source>
        <strain evidence="11">R07B-5</strain>
    </source>
</reference>
<dbReference type="PANTHER" id="PTHR21427:SF19">
    <property type="entry name" value="UBIQUINONE BIOSYNTHESIS PROTEIN COQ9, MITOCHONDRIAL"/>
    <property type="match status" value="1"/>
</dbReference>
<evidence type="ECO:0000256" key="4">
    <source>
        <dbReference type="ARBA" id="ARBA00022688"/>
    </source>
</evidence>
<evidence type="ECO:0000256" key="2">
    <source>
        <dbReference type="ARBA" id="ARBA00004749"/>
    </source>
</evidence>
<keyword evidence="6 8" id="KW-0446">Lipid-binding</keyword>
<dbReference type="Pfam" id="PF08511">
    <property type="entry name" value="COQ9"/>
    <property type="match status" value="1"/>
</dbReference>